<feature type="domain" description="Conserved hypothetical protein CHP03032" evidence="1">
    <location>
        <begin position="16"/>
        <end position="335"/>
    </location>
</feature>
<proteinExistence type="predicted"/>
<name>A0A850QF81_9RHOB</name>
<evidence type="ECO:0000313" key="3">
    <source>
        <dbReference type="Proteomes" id="UP000592216"/>
    </source>
</evidence>
<evidence type="ECO:0000313" key="2">
    <source>
        <dbReference type="EMBL" id="NVO24779.1"/>
    </source>
</evidence>
<comment type="caution">
    <text evidence="2">The sequence shown here is derived from an EMBL/GenBank/DDBJ whole genome shotgun (WGS) entry which is preliminary data.</text>
</comment>
<dbReference type="InterPro" id="IPR017481">
    <property type="entry name" value="CHP03032"/>
</dbReference>
<dbReference type="AlphaFoldDB" id="A0A850QF81"/>
<reference evidence="2 3" key="1">
    <citation type="submission" date="2020-04" db="EMBL/GenBank/DDBJ databases">
        <title>Donghicola sp., a member of the Rhodobacteraceae family isolated from mangrove forest in Thailand.</title>
        <authorList>
            <person name="Charoenyingcharoen P."/>
            <person name="Yukphan P."/>
        </authorList>
    </citation>
    <scope>NUCLEOTIDE SEQUENCE [LARGE SCALE GENOMIC DNA]</scope>
    <source>
        <strain evidence="2 3">B5-SW-15</strain>
    </source>
</reference>
<evidence type="ECO:0000259" key="1">
    <source>
        <dbReference type="Pfam" id="PF16261"/>
    </source>
</evidence>
<dbReference type="EMBL" id="JABCJE010000008">
    <property type="protein sequence ID" value="NVO24779.1"/>
    <property type="molecule type" value="Genomic_DNA"/>
</dbReference>
<dbReference type="Pfam" id="PF16261">
    <property type="entry name" value="DUF4915"/>
    <property type="match status" value="1"/>
</dbReference>
<accession>A0A850QF81</accession>
<dbReference type="NCBIfam" id="TIGR03032">
    <property type="entry name" value="TIGR03032 family protein"/>
    <property type="match status" value="1"/>
</dbReference>
<organism evidence="2 3">
    <name type="scientific">Donghicola mangrovi</name>
    <dbReference type="NCBI Taxonomy" id="2729614"/>
    <lineage>
        <taxon>Bacteria</taxon>
        <taxon>Pseudomonadati</taxon>
        <taxon>Pseudomonadota</taxon>
        <taxon>Alphaproteobacteria</taxon>
        <taxon>Rhodobacterales</taxon>
        <taxon>Roseobacteraceae</taxon>
        <taxon>Donghicola</taxon>
    </lineage>
</organism>
<dbReference type="RefSeq" id="WP_177158413.1">
    <property type="nucleotide sequence ID" value="NZ_JABCJE010000008.1"/>
</dbReference>
<dbReference type="Proteomes" id="UP000592216">
    <property type="component" value="Unassembled WGS sequence"/>
</dbReference>
<dbReference type="SUPFAM" id="SSF63829">
    <property type="entry name" value="Calcium-dependent phosphotriesterase"/>
    <property type="match status" value="1"/>
</dbReference>
<protein>
    <submittedName>
        <fullName evidence="2">TIGR03032 family protein</fullName>
    </submittedName>
</protein>
<gene>
    <name evidence="2" type="ORF">HJ536_15545</name>
</gene>
<sequence>MTFENDPPYAIHKSQGFDEWLSKTKGSVLFSTYQAGKIFFVGGADGNASGALELSFPRAMGIGVSANQQQLFLATQHQIYRFDDFLRGEGQDEDGHDALYMPRLSWVTGDLDAHDIVATRSGRPIFVNTFFNCLATVSAGYSFRPIWKPGFITGMVAEDRCHLNGLAADKGSPAYVTAVSTTDVKGGWREARADGGVVIDVRSNAIITRGLSMPHSPRLYRGKLWLLNSGQGAFGYVDVDTGAFHQVAVCPGYARGLSFAGRYAIIGLSLPREGGVFTGLPLDDVLARHGLQPMCGIMVVDTVSGKTVASLKIEGAVRELYDTQFVRGIRNPKAIGYRTDQLRKSISIDDRPAT</sequence>